<name>A0A0E9XIC6_ANGAN</name>
<dbReference type="AlphaFoldDB" id="A0A0E9XIC6"/>
<reference evidence="1" key="2">
    <citation type="journal article" date="2015" name="Fish Shellfish Immunol.">
        <title>Early steps in the European eel (Anguilla anguilla)-Vibrio vulnificus interaction in the gills: Role of the RtxA13 toxin.</title>
        <authorList>
            <person name="Callol A."/>
            <person name="Pajuelo D."/>
            <person name="Ebbesson L."/>
            <person name="Teles M."/>
            <person name="MacKenzie S."/>
            <person name="Amaro C."/>
        </authorList>
    </citation>
    <scope>NUCLEOTIDE SEQUENCE</scope>
</reference>
<dbReference type="EMBL" id="GBXM01006173">
    <property type="protein sequence ID" value="JAI02405.1"/>
    <property type="molecule type" value="Transcribed_RNA"/>
</dbReference>
<accession>A0A0E9XIC6</accession>
<evidence type="ECO:0000313" key="1">
    <source>
        <dbReference type="EMBL" id="JAI02405.1"/>
    </source>
</evidence>
<reference evidence="1" key="1">
    <citation type="submission" date="2014-11" db="EMBL/GenBank/DDBJ databases">
        <authorList>
            <person name="Amaro Gonzalez C."/>
        </authorList>
    </citation>
    <scope>NUCLEOTIDE SEQUENCE</scope>
</reference>
<protein>
    <submittedName>
        <fullName evidence="1">Uncharacterized protein</fullName>
    </submittedName>
</protein>
<organism evidence="1">
    <name type="scientific">Anguilla anguilla</name>
    <name type="common">European freshwater eel</name>
    <name type="synonym">Muraena anguilla</name>
    <dbReference type="NCBI Taxonomy" id="7936"/>
    <lineage>
        <taxon>Eukaryota</taxon>
        <taxon>Metazoa</taxon>
        <taxon>Chordata</taxon>
        <taxon>Craniata</taxon>
        <taxon>Vertebrata</taxon>
        <taxon>Euteleostomi</taxon>
        <taxon>Actinopterygii</taxon>
        <taxon>Neopterygii</taxon>
        <taxon>Teleostei</taxon>
        <taxon>Anguilliformes</taxon>
        <taxon>Anguillidae</taxon>
        <taxon>Anguilla</taxon>
    </lineage>
</organism>
<proteinExistence type="predicted"/>
<sequence length="76" mass="8669">MSRHVAQTVLLQLSTRFNGLLIPTGCVISHLQGRQDRQMHFPCYRELSAFQCVSSQVPYLMPLGTTCHQYDDLDKS</sequence>